<dbReference type="Proteomes" id="UP001190700">
    <property type="component" value="Unassembled WGS sequence"/>
</dbReference>
<dbReference type="EMBL" id="LGRX02018968">
    <property type="protein sequence ID" value="KAK3259124.1"/>
    <property type="molecule type" value="Genomic_DNA"/>
</dbReference>
<accession>A0AAE0FGF8</accession>
<proteinExistence type="predicted"/>
<sequence length="137" mass="15134">MPRNLGQRLGDWVSDAVDEYHEMTPEQRLATPNPDVPVHGGCGGGQTLVPARMPQLSELHGNNTLDGLSTKTSSSLKYEHLVLAPARRYLYDAARYSDESAELLDQQDSTPVPARMTEPRIWRLKKILVGTLVATVP</sequence>
<evidence type="ECO:0000313" key="3">
    <source>
        <dbReference type="Proteomes" id="UP001190700"/>
    </source>
</evidence>
<name>A0AAE0FGF8_9CHLO</name>
<evidence type="ECO:0000313" key="2">
    <source>
        <dbReference type="EMBL" id="KAK3259124.1"/>
    </source>
</evidence>
<dbReference type="AlphaFoldDB" id="A0AAE0FGF8"/>
<protein>
    <submittedName>
        <fullName evidence="2">Uncharacterized protein</fullName>
    </submittedName>
</protein>
<comment type="caution">
    <text evidence="2">The sequence shown here is derived from an EMBL/GenBank/DDBJ whole genome shotgun (WGS) entry which is preliminary data.</text>
</comment>
<gene>
    <name evidence="2" type="ORF">CYMTET_31868</name>
</gene>
<organism evidence="2 3">
    <name type="scientific">Cymbomonas tetramitiformis</name>
    <dbReference type="NCBI Taxonomy" id="36881"/>
    <lineage>
        <taxon>Eukaryota</taxon>
        <taxon>Viridiplantae</taxon>
        <taxon>Chlorophyta</taxon>
        <taxon>Pyramimonadophyceae</taxon>
        <taxon>Pyramimonadales</taxon>
        <taxon>Pyramimonadaceae</taxon>
        <taxon>Cymbomonas</taxon>
    </lineage>
</organism>
<keyword evidence="3" id="KW-1185">Reference proteome</keyword>
<feature type="region of interest" description="Disordered" evidence="1">
    <location>
        <begin position="26"/>
        <end position="45"/>
    </location>
</feature>
<reference evidence="2 3" key="1">
    <citation type="journal article" date="2015" name="Genome Biol. Evol.">
        <title>Comparative Genomics of a Bacterivorous Green Alga Reveals Evolutionary Causalities and Consequences of Phago-Mixotrophic Mode of Nutrition.</title>
        <authorList>
            <person name="Burns J.A."/>
            <person name="Paasch A."/>
            <person name="Narechania A."/>
            <person name="Kim E."/>
        </authorList>
    </citation>
    <scope>NUCLEOTIDE SEQUENCE [LARGE SCALE GENOMIC DNA]</scope>
    <source>
        <strain evidence="2 3">PLY_AMNH</strain>
    </source>
</reference>
<evidence type="ECO:0000256" key="1">
    <source>
        <dbReference type="SAM" id="MobiDB-lite"/>
    </source>
</evidence>